<dbReference type="PANTHER" id="PTHR43255">
    <property type="entry name" value="IRON-SULFUR-BINDING OXIDOREDUCTASE FADF-RELATED-RELATED"/>
    <property type="match status" value="1"/>
</dbReference>
<organism evidence="7 8">
    <name type="scientific">candidate division WOR-3 bacterium JGI_Cruoil_03_44_89</name>
    <dbReference type="NCBI Taxonomy" id="1973748"/>
    <lineage>
        <taxon>Bacteria</taxon>
        <taxon>Bacteria division WOR-3</taxon>
    </lineage>
</organism>
<name>A0A235BWJ8_UNCW3</name>
<feature type="domain" description="4Fe-4S ferredoxin-type" evidence="6">
    <location>
        <begin position="9"/>
        <end position="40"/>
    </location>
</feature>
<dbReference type="EMBL" id="NOZQ01000057">
    <property type="protein sequence ID" value="OYD16621.1"/>
    <property type="molecule type" value="Genomic_DNA"/>
</dbReference>
<dbReference type="Pfam" id="PF13183">
    <property type="entry name" value="Fer4_8"/>
    <property type="match status" value="1"/>
</dbReference>
<dbReference type="PROSITE" id="PS00198">
    <property type="entry name" value="4FE4S_FER_1"/>
    <property type="match status" value="1"/>
</dbReference>
<keyword evidence="5" id="KW-0411">Iron-sulfur</keyword>
<evidence type="ECO:0000256" key="4">
    <source>
        <dbReference type="ARBA" id="ARBA00023004"/>
    </source>
</evidence>
<dbReference type="PANTHER" id="PTHR43255:SF1">
    <property type="entry name" value="IRON-SULFUR-BINDING OXIDOREDUCTASE FADF-RELATED"/>
    <property type="match status" value="1"/>
</dbReference>
<accession>A0A235BWJ8</accession>
<dbReference type="GO" id="GO:0051539">
    <property type="term" value="F:4 iron, 4 sulfur cluster binding"/>
    <property type="evidence" value="ECO:0007669"/>
    <property type="project" value="UniProtKB-KW"/>
</dbReference>
<dbReference type="GO" id="GO:0005886">
    <property type="term" value="C:plasma membrane"/>
    <property type="evidence" value="ECO:0007669"/>
    <property type="project" value="TreeGrafter"/>
</dbReference>
<proteinExistence type="predicted"/>
<dbReference type="GO" id="GO:0016491">
    <property type="term" value="F:oxidoreductase activity"/>
    <property type="evidence" value="ECO:0007669"/>
    <property type="project" value="UniProtKB-KW"/>
</dbReference>
<dbReference type="Gene3D" id="1.10.1060.10">
    <property type="entry name" value="Alpha-helical ferredoxin"/>
    <property type="match status" value="1"/>
</dbReference>
<comment type="caution">
    <text evidence="7">The sequence shown here is derived from an EMBL/GenBank/DDBJ whole genome shotgun (WGS) entry which is preliminary data.</text>
</comment>
<keyword evidence="3" id="KW-0560">Oxidoreductase</keyword>
<reference evidence="7 8" key="1">
    <citation type="submission" date="2017-07" db="EMBL/GenBank/DDBJ databases">
        <title>Recovery of genomes from metagenomes via a dereplication, aggregation, and scoring strategy.</title>
        <authorList>
            <person name="Sieber C.M."/>
            <person name="Probst A.J."/>
            <person name="Sharrar A."/>
            <person name="Thomas B.C."/>
            <person name="Hess M."/>
            <person name="Tringe S.G."/>
            <person name="Banfield J.F."/>
        </authorList>
    </citation>
    <scope>NUCLEOTIDE SEQUENCE [LARGE SCALE GENOMIC DNA]</scope>
    <source>
        <strain evidence="7">JGI_Cruoil_03_44_89</strain>
    </source>
</reference>
<protein>
    <submittedName>
        <fullName evidence="7">Heterodisulfide reductase</fullName>
    </submittedName>
</protein>
<sequence>MAELVDKISELSGQNLDACYQCGKCSGGCPSVAQMDMLPNQVIRLLQIGLPELALQCNTIWICASCYMCTVRCPRGIDLSKIMEALRQVNLRENLDYMKIKEIKEEDIFILPQIALVANFRKQTA</sequence>
<dbReference type="InterPro" id="IPR017896">
    <property type="entry name" value="4Fe4S_Fe-S-bd"/>
</dbReference>
<dbReference type="InterPro" id="IPR009051">
    <property type="entry name" value="Helical_ferredxn"/>
</dbReference>
<dbReference type="InterPro" id="IPR017900">
    <property type="entry name" value="4Fe4S_Fe_S_CS"/>
</dbReference>
<evidence type="ECO:0000259" key="6">
    <source>
        <dbReference type="PROSITE" id="PS51379"/>
    </source>
</evidence>
<evidence type="ECO:0000313" key="8">
    <source>
        <dbReference type="Proteomes" id="UP000215215"/>
    </source>
</evidence>
<dbReference type="InterPro" id="IPR051460">
    <property type="entry name" value="HdrC_iron-sulfur_subunit"/>
</dbReference>
<dbReference type="Proteomes" id="UP000215215">
    <property type="component" value="Unassembled WGS sequence"/>
</dbReference>
<gene>
    <name evidence="7" type="ORF">CH333_02985</name>
</gene>
<keyword evidence="2" id="KW-0479">Metal-binding</keyword>
<evidence type="ECO:0000256" key="5">
    <source>
        <dbReference type="ARBA" id="ARBA00023014"/>
    </source>
</evidence>
<keyword evidence="1" id="KW-0004">4Fe-4S</keyword>
<evidence type="ECO:0000256" key="3">
    <source>
        <dbReference type="ARBA" id="ARBA00023002"/>
    </source>
</evidence>
<evidence type="ECO:0000256" key="1">
    <source>
        <dbReference type="ARBA" id="ARBA00022485"/>
    </source>
</evidence>
<dbReference type="GO" id="GO:0046872">
    <property type="term" value="F:metal ion binding"/>
    <property type="evidence" value="ECO:0007669"/>
    <property type="project" value="UniProtKB-KW"/>
</dbReference>
<dbReference type="AlphaFoldDB" id="A0A235BWJ8"/>
<evidence type="ECO:0000313" key="7">
    <source>
        <dbReference type="EMBL" id="OYD16621.1"/>
    </source>
</evidence>
<keyword evidence="4" id="KW-0408">Iron</keyword>
<dbReference type="PROSITE" id="PS51379">
    <property type="entry name" value="4FE4S_FER_2"/>
    <property type="match status" value="1"/>
</dbReference>
<dbReference type="SUPFAM" id="SSF46548">
    <property type="entry name" value="alpha-helical ferredoxin"/>
    <property type="match status" value="1"/>
</dbReference>
<evidence type="ECO:0000256" key="2">
    <source>
        <dbReference type="ARBA" id="ARBA00022723"/>
    </source>
</evidence>